<dbReference type="EnsemblMetazoa" id="Aqu2.1.21442_001">
    <property type="protein sequence ID" value="Aqu2.1.21442_001"/>
    <property type="gene ID" value="Aqu2.1.21442"/>
</dbReference>
<sequence length="139" mass="15186">MVSRIQSIVDVPVAVLAFGKSSKAKSKSNLNKGQVMIATGGDSEKGAGKNGQKVPIVDFNTQPFTSLFSKFQYLCLDHCSFLAKEPPLLQLPNVFLKAVEYRKESEPSDEEEQEGDTLAPSNSNSEPIWPAATFYSVRS</sequence>
<reference evidence="2" key="1">
    <citation type="submission" date="2017-05" db="UniProtKB">
        <authorList>
            <consortium name="EnsemblMetazoa"/>
        </authorList>
    </citation>
    <scope>IDENTIFICATION</scope>
</reference>
<proteinExistence type="predicted"/>
<evidence type="ECO:0000256" key="1">
    <source>
        <dbReference type="SAM" id="MobiDB-lite"/>
    </source>
</evidence>
<dbReference type="AlphaFoldDB" id="A0A1X7U1P8"/>
<accession>A0A1X7U1P8</accession>
<evidence type="ECO:0000313" key="2">
    <source>
        <dbReference type="EnsemblMetazoa" id="Aqu2.1.21442_001"/>
    </source>
</evidence>
<name>A0A1X7U1P8_AMPQE</name>
<organism evidence="2">
    <name type="scientific">Amphimedon queenslandica</name>
    <name type="common">Sponge</name>
    <dbReference type="NCBI Taxonomy" id="400682"/>
    <lineage>
        <taxon>Eukaryota</taxon>
        <taxon>Metazoa</taxon>
        <taxon>Porifera</taxon>
        <taxon>Demospongiae</taxon>
        <taxon>Heteroscleromorpha</taxon>
        <taxon>Haplosclerida</taxon>
        <taxon>Niphatidae</taxon>
        <taxon>Amphimedon</taxon>
    </lineage>
</organism>
<protein>
    <submittedName>
        <fullName evidence="2">Uncharacterized protein</fullName>
    </submittedName>
</protein>
<feature type="region of interest" description="Disordered" evidence="1">
    <location>
        <begin position="102"/>
        <end position="128"/>
    </location>
</feature>
<dbReference type="InParanoid" id="A0A1X7U1P8"/>